<dbReference type="EMBL" id="HG994372">
    <property type="protein sequence ID" value="CAF2109499.1"/>
    <property type="molecule type" value="Genomic_DNA"/>
</dbReference>
<evidence type="ECO:0000313" key="2">
    <source>
        <dbReference type="EMBL" id="CAF2109499.1"/>
    </source>
</evidence>
<organism evidence="2">
    <name type="scientific">Brassica napus</name>
    <name type="common">Rape</name>
    <dbReference type="NCBI Taxonomy" id="3708"/>
    <lineage>
        <taxon>Eukaryota</taxon>
        <taxon>Viridiplantae</taxon>
        <taxon>Streptophyta</taxon>
        <taxon>Embryophyta</taxon>
        <taxon>Tracheophyta</taxon>
        <taxon>Spermatophyta</taxon>
        <taxon>Magnoliopsida</taxon>
        <taxon>eudicotyledons</taxon>
        <taxon>Gunneridae</taxon>
        <taxon>Pentapetalae</taxon>
        <taxon>rosids</taxon>
        <taxon>malvids</taxon>
        <taxon>Brassicales</taxon>
        <taxon>Brassicaceae</taxon>
        <taxon>Brassiceae</taxon>
        <taxon>Brassica</taxon>
    </lineage>
</organism>
<feature type="compositionally biased region" description="Basic and acidic residues" evidence="1">
    <location>
        <begin position="54"/>
        <end position="69"/>
    </location>
</feature>
<name>A0A816V4X5_BRANA</name>
<proteinExistence type="predicted"/>
<sequence length="111" mass="12147">MKRSASLLVDVLDGDRSLSLCLSSNRKVNRVLREAVMGIVPLEGSILHQVQKMDGSKRHNEGSSDKEGDFNFEGSASPEVNRDEKISSHGFVVTVVTKLTSNCCVVSRLDQ</sequence>
<gene>
    <name evidence="2" type="ORF">DARMORV10_C08P19320.1</name>
</gene>
<reference evidence="2" key="1">
    <citation type="submission" date="2021-01" db="EMBL/GenBank/DDBJ databases">
        <authorList>
            <consortium name="Genoscope - CEA"/>
            <person name="William W."/>
        </authorList>
    </citation>
    <scope>NUCLEOTIDE SEQUENCE</scope>
</reference>
<accession>A0A816V4X5</accession>
<feature type="region of interest" description="Disordered" evidence="1">
    <location>
        <begin position="51"/>
        <end position="83"/>
    </location>
</feature>
<protein>
    <submittedName>
        <fullName evidence="2">(rape) hypothetical protein</fullName>
    </submittedName>
</protein>
<evidence type="ECO:0000256" key="1">
    <source>
        <dbReference type="SAM" id="MobiDB-lite"/>
    </source>
</evidence>
<dbReference type="AlphaFoldDB" id="A0A816V4X5"/>
<dbReference type="Proteomes" id="UP001295469">
    <property type="component" value="Chromosome C08"/>
</dbReference>